<protein>
    <submittedName>
        <fullName evidence="2">Bacterial PH domain protein</fullName>
    </submittedName>
    <submittedName>
        <fullName evidence="3">PH domain-containing protein</fullName>
    </submittedName>
</protein>
<dbReference type="AlphaFoldDB" id="A0A0B5W6F9"/>
<sequence length="118" mass="13469">MKANLGTIKEHLNSEEDILSTLYCVINFGYISRSGILAATNKRLLFCSDAMFGKGLKWEFKYTEIEDFSHTDGVVLEMSVIPFIKKITMNHGDDFIVFDNFSSPQNVQSFFKLVQSKQ</sequence>
<reference evidence="3 5" key="2">
    <citation type="submission" date="2020-05" db="EMBL/GenBank/DDBJ databases">
        <title>FDA dAtabase for Regulatory Grade micrObial Sequences (FDA-ARGOS): Supporting development and validation of Infectious Disease Dx tests.</title>
        <authorList>
            <person name="Nelson B."/>
            <person name="Plummer A."/>
            <person name="Tallon L."/>
            <person name="Sadzewicz L."/>
            <person name="Zhao X."/>
            <person name="Vavikolanu K."/>
            <person name="Mehta A."/>
            <person name="Aluvathingal J."/>
            <person name="Nadendla S."/>
            <person name="Myers T."/>
            <person name="Yan Y."/>
            <person name="Sichtig H."/>
        </authorList>
    </citation>
    <scope>NUCLEOTIDE SEQUENCE [LARGE SCALE GENOMIC DNA]</scope>
    <source>
        <strain evidence="3 5">FDAARGOS_795</strain>
    </source>
</reference>
<dbReference type="RefSeq" id="WP_000646619.1">
    <property type="nucleotide sequence ID" value="NZ_CP009335.1"/>
</dbReference>
<reference evidence="2 4" key="1">
    <citation type="journal article" date="2015" name="Genome Announc.">
        <title>Complete genome sequences for 35 biothreat assay-relevant bacillus species.</title>
        <authorList>
            <person name="Johnson S.L."/>
            <person name="Daligault H.E."/>
            <person name="Davenport K.W."/>
            <person name="Jaissle J."/>
            <person name="Frey K.G."/>
            <person name="Ladner J.T."/>
            <person name="Broomall S.M."/>
            <person name="Bishop-Lilly K.A."/>
            <person name="Bruce D.C."/>
            <person name="Gibbons H.S."/>
            <person name="Coyne S.R."/>
            <person name="Lo C.C."/>
            <person name="Meincke L."/>
            <person name="Munk A.C."/>
            <person name="Koroleva G.I."/>
            <person name="Rosenzweig C.N."/>
            <person name="Palacios G.F."/>
            <person name="Redden C.L."/>
            <person name="Minogue T.D."/>
            <person name="Chain P.S."/>
        </authorList>
    </citation>
    <scope>NUCLEOTIDE SEQUENCE [LARGE SCALE GENOMIC DNA]</scope>
    <source>
        <strain evidence="2 4">HD1011</strain>
    </source>
</reference>
<dbReference type="GeneID" id="45022279"/>
<evidence type="ECO:0000313" key="5">
    <source>
        <dbReference type="Proteomes" id="UP000501107"/>
    </source>
</evidence>
<dbReference type="EMBL" id="CP053980">
    <property type="protein sequence ID" value="QKH27180.1"/>
    <property type="molecule type" value="Genomic_DNA"/>
</dbReference>
<name>A0A0B5W6F9_BACTU</name>
<gene>
    <name evidence="2" type="ORF">BF38_3583</name>
    <name evidence="3" type="ORF">FOC89_25630</name>
</gene>
<dbReference type="Pfam" id="PF14470">
    <property type="entry name" value="bPH_3"/>
    <property type="match status" value="1"/>
</dbReference>
<dbReference type="Proteomes" id="UP000031876">
    <property type="component" value="Chromosome"/>
</dbReference>
<evidence type="ECO:0000313" key="4">
    <source>
        <dbReference type="Proteomes" id="UP000031876"/>
    </source>
</evidence>
<evidence type="ECO:0000259" key="1">
    <source>
        <dbReference type="Pfam" id="PF14470"/>
    </source>
</evidence>
<evidence type="ECO:0000313" key="2">
    <source>
        <dbReference type="EMBL" id="AJG75853.1"/>
    </source>
</evidence>
<dbReference type="InterPro" id="IPR039519">
    <property type="entry name" value="YokE-like_PH"/>
</dbReference>
<dbReference type="EMBL" id="CP009335">
    <property type="protein sequence ID" value="AJG75853.1"/>
    <property type="molecule type" value="Genomic_DNA"/>
</dbReference>
<dbReference type="Proteomes" id="UP000501107">
    <property type="component" value="Chromosome"/>
</dbReference>
<dbReference type="OMA" id="EMSAIPF"/>
<evidence type="ECO:0000313" key="3">
    <source>
        <dbReference type="EMBL" id="QKH27180.1"/>
    </source>
</evidence>
<accession>A0A0B5W6F9</accession>
<dbReference type="KEGG" id="btw:BF38_3583"/>
<feature type="domain" description="YokE-like PH" evidence="1">
    <location>
        <begin position="12"/>
        <end position="115"/>
    </location>
</feature>
<organism evidence="3 5">
    <name type="scientific">Bacillus thuringiensis</name>
    <dbReference type="NCBI Taxonomy" id="1428"/>
    <lineage>
        <taxon>Bacteria</taxon>
        <taxon>Bacillati</taxon>
        <taxon>Bacillota</taxon>
        <taxon>Bacilli</taxon>
        <taxon>Bacillales</taxon>
        <taxon>Bacillaceae</taxon>
        <taxon>Bacillus</taxon>
        <taxon>Bacillus cereus group</taxon>
    </lineage>
</organism>
<proteinExistence type="predicted"/>